<proteinExistence type="predicted"/>
<reference evidence="5" key="1">
    <citation type="submission" date="2018-02" db="EMBL/GenBank/DDBJ databases">
        <title>Rhizophora mucronata_Transcriptome.</title>
        <authorList>
            <person name="Meera S.P."/>
            <person name="Sreeshan A."/>
            <person name="Augustine A."/>
        </authorList>
    </citation>
    <scope>NUCLEOTIDE SEQUENCE</scope>
    <source>
        <tissue evidence="5">Leaf</tissue>
    </source>
</reference>
<dbReference type="InterPro" id="IPR044253">
    <property type="entry name" value="WCRKC1/2"/>
</dbReference>
<name>A0A2P2L8A6_RHIMU</name>
<evidence type="ECO:0000256" key="2">
    <source>
        <dbReference type="ARBA" id="ARBA00023157"/>
    </source>
</evidence>
<keyword evidence="1" id="KW-0249">Electron transport</keyword>
<keyword evidence="3" id="KW-0676">Redox-active center</keyword>
<organism evidence="5">
    <name type="scientific">Rhizophora mucronata</name>
    <name type="common">Asiatic mangrove</name>
    <dbReference type="NCBI Taxonomy" id="61149"/>
    <lineage>
        <taxon>Eukaryota</taxon>
        <taxon>Viridiplantae</taxon>
        <taxon>Streptophyta</taxon>
        <taxon>Embryophyta</taxon>
        <taxon>Tracheophyta</taxon>
        <taxon>Spermatophyta</taxon>
        <taxon>Magnoliopsida</taxon>
        <taxon>eudicotyledons</taxon>
        <taxon>Gunneridae</taxon>
        <taxon>Pentapetalae</taxon>
        <taxon>rosids</taxon>
        <taxon>fabids</taxon>
        <taxon>Malpighiales</taxon>
        <taxon>Rhizophoraceae</taxon>
        <taxon>Rhizophora</taxon>
    </lineage>
</organism>
<dbReference type="EMBL" id="GGEC01033713">
    <property type="protein sequence ID" value="MBX14197.1"/>
    <property type="molecule type" value="Transcribed_RNA"/>
</dbReference>
<keyword evidence="2" id="KW-1015">Disulfide bond</keyword>
<feature type="domain" description="Thioredoxin" evidence="4">
    <location>
        <begin position="57"/>
        <end position="186"/>
    </location>
</feature>
<evidence type="ECO:0000256" key="3">
    <source>
        <dbReference type="ARBA" id="ARBA00023284"/>
    </source>
</evidence>
<dbReference type="CDD" id="cd02947">
    <property type="entry name" value="TRX_family"/>
    <property type="match status" value="1"/>
</dbReference>
<dbReference type="PANTHER" id="PTHR47192:SF3">
    <property type="entry name" value="THIOREDOXIN-LIKE 3-1, CHLOROPLASTIC"/>
    <property type="match status" value="1"/>
</dbReference>
<protein>
    <submittedName>
        <fullName evidence="5">Uncharacterized protein MANES_09G036900</fullName>
    </submittedName>
</protein>
<dbReference type="AlphaFoldDB" id="A0A2P2L8A6"/>
<dbReference type="PANTHER" id="PTHR47192">
    <property type="entry name" value="THIOREDOXIN-LIKE 3-2, CHLOROPLASTIC"/>
    <property type="match status" value="1"/>
</dbReference>
<dbReference type="InterPro" id="IPR013766">
    <property type="entry name" value="Thioredoxin_domain"/>
</dbReference>
<dbReference type="SUPFAM" id="SSF52833">
    <property type="entry name" value="Thioredoxin-like"/>
    <property type="match status" value="1"/>
</dbReference>
<dbReference type="PROSITE" id="PS51352">
    <property type="entry name" value="THIOREDOXIN_2"/>
    <property type="match status" value="1"/>
</dbReference>
<accession>A0A2P2L8A6</accession>
<dbReference type="EMBL" id="GGEC01033712">
    <property type="protein sequence ID" value="MBX14196.1"/>
    <property type="molecule type" value="Transcribed_RNA"/>
</dbReference>
<evidence type="ECO:0000256" key="1">
    <source>
        <dbReference type="ARBA" id="ARBA00022982"/>
    </source>
</evidence>
<dbReference type="GO" id="GO:0009570">
    <property type="term" value="C:chloroplast stroma"/>
    <property type="evidence" value="ECO:0007669"/>
    <property type="project" value="InterPro"/>
</dbReference>
<dbReference type="Pfam" id="PF00085">
    <property type="entry name" value="Thioredoxin"/>
    <property type="match status" value="1"/>
</dbReference>
<dbReference type="FunFam" id="3.40.30.10:FF:000245">
    <property type="entry name" value="Thioredoxin"/>
    <property type="match status" value="1"/>
</dbReference>
<dbReference type="EMBL" id="GGEC01033716">
    <property type="protein sequence ID" value="MBX14200.1"/>
    <property type="molecule type" value="Transcribed_RNA"/>
</dbReference>
<evidence type="ECO:0000313" key="5">
    <source>
        <dbReference type="EMBL" id="MBX14197.1"/>
    </source>
</evidence>
<keyword evidence="1" id="KW-0813">Transport</keyword>
<evidence type="ECO:0000259" key="4">
    <source>
        <dbReference type="PROSITE" id="PS51352"/>
    </source>
</evidence>
<dbReference type="InterPro" id="IPR036249">
    <property type="entry name" value="Thioredoxin-like_sf"/>
</dbReference>
<dbReference type="Gene3D" id="3.40.30.10">
    <property type="entry name" value="Glutaredoxin"/>
    <property type="match status" value="1"/>
</dbReference>
<sequence length="186" mass="21581">MSALVASTHVVCREVYNRHQQLQLRSGGGLLLQKTSGYSWFDRRSSRDCRRISKREQRVEAYWPDLTRPAAVEMEPISDSDQLDQILLQAQQLSQPILIDWMAAWCRKCIYLKPKLEKLAAEYDAKIKFYCVDVNNVPKSLVKRGNISKMPTIQLWKDGEMKAEVIGGHKAWLVIEEVREMIQKFV</sequence>